<feature type="region of interest" description="Disordered" evidence="1">
    <location>
        <begin position="97"/>
        <end position="118"/>
    </location>
</feature>
<evidence type="ECO:0000313" key="2">
    <source>
        <dbReference type="EMBL" id="KAL2609015.1"/>
    </source>
</evidence>
<gene>
    <name evidence="2" type="ORF">R1flu_027588</name>
</gene>
<dbReference type="EMBL" id="JBHFFA010000008">
    <property type="protein sequence ID" value="KAL2609015.1"/>
    <property type="molecule type" value="Genomic_DNA"/>
</dbReference>
<evidence type="ECO:0000256" key="1">
    <source>
        <dbReference type="SAM" id="MobiDB-lite"/>
    </source>
</evidence>
<organism evidence="2 3">
    <name type="scientific">Riccia fluitans</name>
    <dbReference type="NCBI Taxonomy" id="41844"/>
    <lineage>
        <taxon>Eukaryota</taxon>
        <taxon>Viridiplantae</taxon>
        <taxon>Streptophyta</taxon>
        <taxon>Embryophyta</taxon>
        <taxon>Marchantiophyta</taxon>
        <taxon>Marchantiopsida</taxon>
        <taxon>Marchantiidae</taxon>
        <taxon>Marchantiales</taxon>
        <taxon>Ricciaceae</taxon>
        <taxon>Riccia</taxon>
    </lineage>
</organism>
<name>A0ABD1XJB9_9MARC</name>
<protein>
    <submittedName>
        <fullName evidence="2">Uncharacterized protein</fullName>
    </submittedName>
</protein>
<proteinExistence type="predicted"/>
<feature type="region of interest" description="Disordered" evidence="1">
    <location>
        <begin position="23"/>
        <end position="55"/>
    </location>
</feature>
<keyword evidence="3" id="KW-1185">Reference proteome</keyword>
<dbReference type="AlphaFoldDB" id="A0ABD1XJB9"/>
<evidence type="ECO:0000313" key="3">
    <source>
        <dbReference type="Proteomes" id="UP001605036"/>
    </source>
</evidence>
<comment type="caution">
    <text evidence="2">The sequence shown here is derived from an EMBL/GenBank/DDBJ whole genome shotgun (WGS) entry which is preliminary data.</text>
</comment>
<dbReference type="Proteomes" id="UP001605036">
    <property type="component" value="Unassembled WGS sequence"/>
</dbReference>
<sequence length="141" mass="15753">MRIKMDGHLVEPLDLDVGATYQKKNKKKQIGSKQPSQKHQRFESDPKDGKKGNLPSIVETLQKGKKKVTESSHLPNMDIDMDIAAKERRMLKIGVKASRLEMDPPLSTPKGQTSGRGNNHMLAGDTTKEVLLHQANYHLMG</sequence>
<accession>A0ABD1XJB9</accession>
<reference evidence="2 3" key="1">
    <citation type="submission" date="2024-09" db="EMBL/GenBank/DDBJ databases">
        <title>Chromosome-scale assembly of Riccia fluitans.</title>
        <authorList>
            <person name="Paukszto L."/>
            <person name="Sawicki J."/>
            <person name="Karawczyk K."/>
            <person name="Piernik-Szablinska J."/>
            <person name="Szczecinska M."/>
            <person name="Mazdziarz M."/>
        </authorList>
    </citation>
    <scope>NUCLEOTIDE SEQUENCE [LARGE SCALE GENOMIC DNA]</scope>
    <source>
        <strain evidence="2">Rf_01</strain>
        <tissue evidence="2">Aerial parts of the thallus</tissue>
    </source>
</reference>
<feature type="compositionally biased region" description="Basic and acidic residues" evidence="1">
    <location>
        <begin position="40"/>
        <end position="51"/>
    </location>
</feature>